<dbReference type="PANTHER" id="PTHR44591">
    <property type="entry name" value="STRESS RESPONSE REGULATOR PROTEIN 1"/>
    <property type="match status" value="1"/>
</dbReference>
<dbReference type="Gene3D" id="3.40.50.2300">
    <property type="match status" value="1"/>
</dbReference>
<sequence length="175" mass="19788">MDNIEESGAQPTVLVRPTILVVDDAVENLMIMESILAKEYSLKMFNQAKDALDYAYTNPPDLVLLDVMMPDIDGFEACRRLKAKPELADVPVIFITSKNEDEYEEMGFSVGASDFIHKPINAPIVIARVKTHLKIKFVMDYLRKENARLQGSAKQSSSELVEIMKMLWGSPFIKF</sequence>
<dbReference type="SUPFAM" id="SSF52172">
    <property type="entry name" value="CheY-like"/>
    <property type="match status" value="1"/>
</dbReference>
<organism evidence="4 5">
    <name type="scientific">Sideroxydans lithotrophicus (strain ES-1)</name>
    <dbReference type="NCBI Taxonomy" id="580332"/>
    <lineage>
        <taxon>Bacteria</taxon>
        <taxon>Pseudomonadati</taxon>
        <taxon>Pseudomonadota</taxon>
        <taxon>Betaproteobacteria</taxon>
        <taxon>Nitrosomonadales</taxon>
        <taxon>Gallionellaceae</taxon>
        <taxon>Sideroxydans</taxon>
    </lineage>
</organism>
<dbReference type="GO" id="GO:0000160">
    <property type="term" value="P:phosphorelay signal transduction system"/>
    <property type="evidence" value="ECO:0007669"/>
    <property type="project" value="InterPro"/>
</dbReference>
<evidence type="ECO:0000256" key="1">
    <source>
        <dbReference type="ARBA" id="ARBA00022553"/>
    </source>
</evidence>
<dbReference type="KEGG" id="slt:Slit_1163"/>
<proteinExistence type="predicted"/>
<dbReference type="Proteomes" id="UP000001625">
    <property type="component" value="Chromosome"/>
</dbReference>
<accession>D5CR15</accession>
<evidence type="ECO:0000313" key="5">
    <source>
        <dbReference type="Proteomes" id="UP000001625"/>
    </source>
</evidence>
<dbReference type="InterPro" id="IPR050595">
    <property type="entry name" value="Bact_response_regulator"/>
</dbReference>
<dbReference type="SMART" id="SM00448">
    <property type="entry name" value="REC"/>
    <property type="match status" value="1"/>
</dbReference>
<name>D5CR15_SIDLE</name>
<dbReference type="InterPro" id="IPR001789">
    <property type="entry name" value="Sig_transdc_resp-reg_receiver"/>
</dbReference>
<dbReference type="InterPro" id="IPR011006">
    <property type="entry name" value="CheY-like_superfamily"/>
</dbReference>
<dbReference type="PROSITE" id="PS50110">
    <property type="entry name" value="RESPONSE_REGULATORY"/>
    <property type="match status" value="1"/>
</dbReference>
<dbReference type="HOGENOM" id="CLU_000445_69_17_4"/>
<reference evidence="4 5" key="1">
    <citation type="submission" date="2010-03" db="EMBL/GenBank/DDBJ databases">
        <title>Complete sequence of Sideroxydans lithotrophicus ES-1.</title>
        <authorList>
            <consortium name="US DOE Joint Genome Institute"/>
            <person name="Lucas S."/>
            <person name="Copeland A."/>
            <person name="Lapidus A."/>
            <person name="Cheng J.-F."/>
            <person name="Bruce D."/>
            <person name="Goodwin L."/>
            <person name="Pitluck S."/>
            <person name="Munk A.C."/>
            <person name="Detter J.C."/>
            <person name="Han C."/>
            <person name="Tapia R."/>
            <person name="Larimer F."/>
            <person name="Land M."/>
            <person name="Hauser L."/>
            <person name="Kyrpides N."/>
            <person name="Ivanova N."/>
            <person name="Emerson D."/>
            <person name="Woyke T."/>
        </authorList>
    </citation>
    <scope>NUCLEOTIDE SEQUENCE [LARGE SCALE GENOMIC DNA]</scope>
    <source>
        <strain evidence="4 5">ES-1</strain>
    </source>
</reference>
<dbReference type="PANTHER" id="PTHR44591:SF3">
    <property type="entry name" value="RESPONSE REGULATORY DOMAIN-CONTAINING PROTEIN"/>
    <property type="match status" value="1"/>
</dbReference>
<gene>
    <name evidence="4" type="ordered locus">Slit_1163</name>
</gene>
<feature type="domain" description="Response regulatory" evidence="3">
    <location>
        <begin position="18"/>
        <end position="133"/>
    </location>
</feature>
<protein>
    <submittedName>
        <fullName evidence="4">Response regulator receiver protein</fullName>
    </submittedName>
</protein>
<dbReference type="EMBL" id="CP001965">
    <property type="protein sequence ID" value="ADE11401.1"/>
    <property type="molecule type" value="Genomic_DNA"/>
</dbReference>
<evidence type="ECO:0000256" key="2">
    <source>
        <dbReference type="PROSITE-ProRule" id="PRU00169"/>
    </source>
</evidence>
<dbReference type="Pfam" id="PF00072">
    <property type="entry name" value="Response_reg"/>
    <property type="match status" value="1"/>
</dbReference>
<keyword evidence="5" id="KW-1185">Reference proteome</keyword>
<dbReference type="RefSeq" id="WP_013029299.1">
    <property type="nucleotide sequence ID" value="NC_013959.1"/>
</dbReference>
<keyword evidence="1 2" id="KW-0597">Phosphoprotein</keyword>
<dbReference type="OrthoDB" id="8874570at2"/>
<dbReference type="eggNOG" id="COG3706">
    <property type="taxonomic scope" value="Bacteria"/>
</dbReference>
<dbReference type="STRING" id="580332.Slit_1163"/>
<evidence type="ECO:0000313" key="4">
    <source>
        <dbReference type="EMBL" id="ADE11401.1"/>
    </source>
</evidence>
<dbReference type="AlphaFoldDB" id="D5CR15"/>
<feature type="modified residue" description="4-aspartylphosphate" evidence="2">
    <location>
        <position position="66"/>
    </location>
</feature>
<evidence type="ECO:0000259" key="3">
    <source>
        <dbReference type="PROSITE" id="PS50110"/>
    </source>
</evidence>